<evidence type="ECO:0000313" key="4">
    <source>
        <dbReference type="EMBL" id="ANY84570.1"/>
    </source>
</evidence>
<name>A0A1B2EX56_9HYPH</name>
<feature type="region of interest" description="Disordered" evidence="1">
    <location>
        <begin position="43"/>
        <end position="63"/>
    </location>
</feature>
<dbReference type="AlphaFoldDB" id="A0A1B2EX56"/>
<dbReference type="KEGG" id="moc:BB934_41015"/>
<sequence length="194" mass="22234">MTQSYSLDLRVRVVAFVEAGHSCRAAARHFGVSDSFAIKLLQRQKTSGSPTPARQGRPPGRRRLSPYETFLIQAVEAKPDITMPELAARLLEEHGIVAAPATLSRLLCRHGFTYKKAQLAAECARADVREERRVWHTQRQPRMRQQPYRLVFLDETYVNTKMTRLRGRSRRGQRLRAAAPFGHWKTHTFLKVLS</sequence>
<accession>A0A1B2EX56</accession>
<dbReference type="SUPFAM" id="SSF46689">
    <property type="entry name" value="Homeodomain-like"/>
    <property type="match status" value="1"/>
</dbReference>
<evidence type="ECO:0000259" key="2">
    <source>
        <dbReference type="Pfam" id="PF01710"/>
    </source>
</evidence>
<dbReference type="Pfam" id="PF01710">
    <property type="entry name" value="HTH_Tnp_IS630"/>
    <property type="match status" value="1"/>
</dbReference>
<feature type="domain" description="Transposase Synechocystis PCC 6803" evidence="2">
    <location>
        <begin position="4"/>
        <end position="55"/>
    </location>
</feature>
<evidence type="ECO:0008006" key="5">
    <source>
        <dbReference type="Google" id="ProtNLM"/>
    </source>
</evidence>
<evidence type="ECO:0000256" key="1">
    <source>
        <dbReference type="SAM" id="MobiDB-lite"/>
    </source>
</evidence>
<dbReference type="InterPro" id="IPR009057">
    <property type="entry name" value="Homeodomain-like_sf"/>
</dbReference>
<protein>
    <recommendedName>
        <fullName evidence="5">Transposase</fullName>
    </recommendedName>
</protein>
<dbReference type="InterPro" id="IPR025959">
    <property type="entry name" value="Winged_HTH_dom"/>
</dbReference>
<dbReference type="EMBL" id="CP016619">
    <property type="protein sequence ID" value="ANY84570.1"/>
    <property type="molecule type" value="Genomic_DNA"/>
</dbReference>
<dbReference type="InterPro" id="IPR002622">
    <property type="entry name" value="Transposase_14"/>
</dbReference>
<organism evidence="4">
    <name type="scientific">Microvirga ossetica</name>
    <dbReference type="NCBI Taxonomy" id="1882682"/>
    <lineage>
        <taxon>Bacteria</taxon>
        <taxon>Pseudomonadati</taxon>
        <taxon>Pseudomonadota</taxon>
        <taxon>Alphaproteobacteria</taxon>
        <taxon>Hyphomicrobiales</taxon>
        <taxon>Methylobacteriaceae</taxon>
        <taxon>Microvirga</taxon>
    </lineage>
</organism>
<reference evidence="4" key="1">
    <citation type="submission" date="2016-07" db="EMBL/GenBank/DDBJ databases">
        <title>Microvirga ossetica sp. nov. a new species of rhizobia isolated from root nodules of the legume species Vicia alpestris Steven originated from North Ossetia region in the Caucasus.</title>
        <authorList>
            <person name="Safronova V.I."/>
            <person name="Kuznetsova I.G."/>
            <person name="Sazanova A.L."/>
            <person name="Belimov A."/>
            <person name="Andronov E."/>
            <person name="Osledkin Y.S."/>
            <person name="Onishchuk O.P."/>
            <person name="Kurchak O.N."/>
            <person name="Shaposhnikov A.I."/>
            <person name="Willems A."/>
            <person name="Tikhonovich I.A."/>
        </authorList>
    </citation>
    <scope>NUCLEOTIDE SEQUENCE [LARGE SCALE GENOMIC DNA]</scope>
    <source>
        <strain evidence="4">V5/3M</strain>
        <plasmid evidence="4">unnamed2</plasmid>
    </source>
</reference>
<feature type="domain" description="Winged helix-turn helix" evidence="3">
    <location>
        <begin position="82"/>
        <end position="129"/>
    </location>
</feature>
<geneLocation type="plasmid" evidence="4">
    <name>unnamed2</name>
</geneLocation>
<evidence type="ECO:0000259" key="3">
    <source>
        <dbReference type="Pfam" id="PF13592"/>
    </source>
</evidence>
<keyword evidence="4" id="KW-0614">Plasmid</keyword>
<proteinExistence type="predicted"/>
<dbReference type="RefSeq" id="WP_237050678.1">
    <property type="nucleotide sequence ID" value="NZ_CP016619.1"/>
</dbReference>
<dbReference type="Pfam" id="PF13592">
    <property type="entry name" value="HTH_33"/>
    <property type="match status" value="1"/>
</dbReference>
<gene>
    <name evidence="4" type="ORF">BB934_41015</name>
</gene>